<dbReference type="InterPro" id="IPR051435">
    <property type="entry name" value="RING_finger_E3_ubiq-ligases"/>
</dbReference>
<evidence type="ECO:0000256" key="2">
    <source>
        <dbReference type="ARBA" id="ARBA00022771"/>
    </source>
</evidence>
<dbReference type="SMART" id="SM00184">
    <property type="entry name" value="RING"/>
    <property type="match status" value="1"/>
</dbReference>
<organism evidence="7 8">
    <name type="scientific">Silurus asotus</name>
    <name type="common">Amur catfish</name>
    <name type="synonym">Parasilurus asotus</name>
    <dbReference type="NCBI Taxonomy" id="30991"/>
    <lineage>
        <taxon>Eukaryota</taxon>
        <taxon>Metazoa</taxon>
        <taxon>Chordata</taxon>
        <taxon>Craniata</taxon>
        <taxon>Vertebrata</taxon>
        <taxon>Euteleostomi</taxon>
        <taxon>Actinopterygii</taxon>
        <taxon>Neopterygii</taxon>
        <taxon>Teleostei</taxon>
        <taxon>Ostariophysi</taxon>
        <taxon>Siluriformes</taxon>
        <taxon>Siluridae</taxon>
        <taxon>Silurus</taxon>
    </lineage>
</organism>
<feature type="transmembrane region" description="Helical" evidence="5">
    <location>
        <begin position="84"/>
        <end position="109"/>
    </location>
</feature>
<evidence type="ECO:0000313" key="7">
    <source>
        <dbReference type="EMBL" id="KAI5628375.1"/>
    </source>
</evidence>
<reference evidence="7" key="1">
    <citation type="submission" date="2018-07" db="EMBL/GenBank/DDBJ databases">
        <title>Comparative genomics of catfishes provides insights into carnivory and benthic adaptation.</title>
        <authorList>
            <person name="Zhang Y."/>
            <person name="Wang D."/>
            <person name="Peng Z."/>
            <person name="Zheng S."/>
            <person name="Shao F."/>
            <person name="Tao W."/>
        </authorList>
    </citation>
    <scope>NUCLEOTIDE SEQUENCE</scope>
    <source>
        <strain evidence="7">Chongqing</strain>
    </source>
</reference>
<keyword evidence="5" id="KW-0812">Transmembrane</keyword>
<keyword evidence="5" id="KW-0472">Membrane</keyword>
<keyword evidence="5" id="KW-1133">Transmembrane helix</keyword>
<keyword evidence="3" id="KW-0862">Zinc</keyword>
<dbReference type="InterPro" id="IPR001841">
    <property type="entry name" value="Znf_RING"/>
</dbReference>
<protein>
    <submittedName>
        <fullName evidence="7">RING finger protein 223-like</fullName>
    </submittedName>
</protein>
<dbReference type="PANTHER" id="PTHR22791:SF4">
    <property type="entry name" value="RING FINGER PROTEIN 223"/>
    <property type="match status" value="1"/>
</dbReference>
<feature type="domain" description="RING-type" evidence="6">
    <location>
        <begin position="162"/>
        <end position="211"/>
    </location>
</feature>
<dbReference type="CDD" id="cd16556">
    <property type="entry name" value="RING-HC_RNF183-like"/>
    <property type="match status" value="1"/>
</dbReference>
<evidence type="ECO:0000256" key="4">
    <source>
        <dbReference type="PROSITE-ProRule" id="PRU00175"/>
    </source>
</evidence>
<evidence type="ECO:0000256" key="5">
    <source>
        <dbReference type="SAM" id="Phobius"/>
    </source>
</evidence>
<evidence type="ECO:0000256" key="3">
    <source>
        <dbReference type="ARBA" id="ARBA00022833"/>
    </source>
</evidence>
<feature type="transmembrane region" description="Helical" evidence="5">
    <location>
        <begin position="300"/>
        <end position="318"/>
    </location>
</feature>
<accession>A0AAD5FT99</accession>
<dbReference type="Pfam" id="PF14946">
    <property type="entry name" value="DUF4501"/>
    <property type="match status" value="1"/>
</dbReference>
<dbReference type="InterPro" id="IPR013083">
    <property type="entry name" value="Znf_RING/FYVE/PHD"/>
</dbReference>
<dbReference type="SUPFAM" id="SSF57850">
    <property type="entry name" value="RING/U-box"/>
    <property type="match status" value="1"/>
</dbReference>
<dbReference type="PROSITE" id="PS50089">
    <property type="entry name" value="ZF_RING_2"/>
    <property type="match status" value="1"/>
</dbReference>
<sequence>MIRVYYIIGVALFALEIPEIQYISIKSSNDDVCCPQGCSQVENSTVRCVKCDTLTSDLWNVTLCNTPVNDTAISTIINIGGPGVAASVLLGTLFISLFLILSVASFFYLKRSNHLPGVFYRRKEASKMQEPELLSLKTMSKGTHETVATKDKDQDWDCTPECSICFTSYDNTFKTPKVLQCNHTFCLECLSRFIAVSPEQKGTQIICPLCRQPTTVPENGPPALTTSQEVLGQLPSHQQQEEYVWIDGEKLCCSNAQTPNGVCIDIGGSKQQDENRQEEAENNRNRLRNCPGVLRRWQRLLIFLIVLVILIIIVIWPIQCIFSRGLNSGCFTKRDENLTTFATNSTSDRT</sequence>
<keyword evidence="1" id="KW-0479">Metal-binding</keyword>
<dbReference type="Gene3D" id="3.30.40.10">
    <property type="entry name" value="Zinc/RING finger domain, C3HC4 (zinc finger)"/>
    <property type="match status" value="1"/>
</dbReference>
<dbReference type="GO" id="GO:0008270">
    <property type="term" value="F:zinc ion binding"/>
    <property type="evidence" value="ECO:0007669"/>
    <property type="project" value="UniProtKB-KW"/>
</dbReference>
<gene>
    <name evidence="7" type="ORF">C0J50_2865</name>
</gene>
<dbReference type="GO" id="GO:0016567">
    <property type="term" value="P:protein ubiquitination"/>
    <property type="evidence" value="ECO:0007669"/>
    <property type="project" value="TreeGrafter"/>
</dbReference>
<dbReference type="Pfam" id="PF13639">
    <property type="entry name" value="zf-RING_2"/>
    <property type="match status" value="1"/>
</dbReference>
<dbReference type="PROSITE" id="PS00518">
    <property type="entry name" value="ZF_RING_1"/>
    <property type="match status" value="1"/>
</dbReference>
<proteinExistence type="predicted"/>
<dbReference type="PANTHER" id="PTHR22791">
    <property type="entry name" value="RING-TYPE DOMAIN-CONTAINING PROTEIN"/>
    <property type="match status" value="1"/>
</dbReference>
<dbReference type="AlphaFoldDB" id="A0AAD5FT99"/>
<dbReference type="Proteomes" id="UP001205998">
    <property type="component" value="Unassembled WGS sequence"/>
</dbReference>
<dbReference type="InterPro" id="IPR017907">
    <property type="entry name" value="Znf_RING_CS"/>
</dbReference>
<comment type="caution">
    <text evidence="7">The sequence shown here is derived from an EMBL/GenBank/DDBJ whole genome shotgun (WGS) entry which is preliminary data.</text>
</comment>
<evidence type="ECO:0000313" key="8">
    <source>
        <dbReference type="Proteomes" id="UP001205998"/>
    </source>
</evidence>
<name>A0AAD5FT99_SILAS</name>
<evidence type="ECO:0000259" key="6">
    <source>
        <dbReference type="PROSITE" id="PS50089"/>
    </source>
</evidence>
<dbReference type="EMBL" id="MU545793">
    <property type="protein sequence ID" value="KAI5628375.1"/>
    <property type="molecule type" value="Genomic_DNA"/>
</dbReference>
<dbReference type="GO" id="GO:0061630">
    <property type="term" value="F:ubiquitin protein ligase activity"/>
    <property type="evidence" value="ECO:0007669"/>
    <property type="project" value="TreeGrafter"/>
</dbReference>
<dbReference type="InterPro" id="IPR027888">
    <property type="entry name" value="DUF4501"/>
</dbReference>
<keyword evidence="8" id="KW-1185">Reference proteome</keyword>
<keyword evidence="2 4" id="KW-0863">Zinc-finger</keyword>
<evidence type="ECO:0000256" key="1">
    <source>
        <dbReference type="ARBA" id="ARBA00022723"/>
    </source>
</evidence>